<comment type="subcellular location">
    <subcellularLocation>
        <location evidence="1">Nucleus</location>
    </subcellularLocation>
</comment>
<dbReference type="InterPro" id="IPR052253">
    <property type="entry name" value="CR1/CR2-DNA-binding_regulator"/>
</dbReference>
<dbReference type="GO" id="GO:0006357">
    <property type="term" value="P:regulation of transcription by RNA polymerase II"/>
    <property type="evidence" value="ECO:0007669"/>
    <property type="project" value="TreeGrafter"/>
</dbReference>
<evidence type="ECO:0000256" key="2">
    <source>
        <dbReference type="ARBA" id="ARBA00022723"/>
    </source>
</evidence>
<feature type="compositionally biased region" description="Basic and acidic residues" evidence="9">
    <location>
        <begin position="74"/>
        <end position="84"/>
    </location>
</feature>
<evidence type="ECO:0008006" key="12">
    <source>
        <dbReference type="Google" id="ProtNLM"/>
    </source>
</evidence>
<accession>A0A0Q9X5R6</accession>
<feature type="region of interest" description="Disordered" evidence="9">
    <location>
        <begin position="133"/>
        <end position="213"/>
    </location>
</feature>
<dbReference type="OrthoDB" id="5950721at2759"/>
<name>A0A0Q9X5R6_DROWI</name>
<evidence type="ECO:0000256" key="4">
    <source>
        <dbReference type="ARBA" id="ARBA00022833"/>
    </source>
</evidence>
<evidence type="ECO:0000313" key="10">
    <source>
        <dbReference type="EMBL" id="KRG00206.1"/>
    </source>
</evidence>
<dbReference type="GO" id="GO:0008270">
    <property type="term" value="F:zinc ion binding"/>
    <property type="evidence" value="ECO:0007669"/>
    <property type="project" value="UniProtKB-KW"/>
</dbReference>
<dbReference type="GO" id="GO:0005634">
    <property type="term" value="C:nucleus"/>
    <property type="evidence" value="ECO:0007669"/>
    <property type="project" value="UniProtKB-SubCell"/>
</dbReference>
<evidence type="ECO:0000256" key="1">
    <source>
        <dbReference type="ARBA" id="ARBA00004123"/>
    </source>
</evidence>
<dbReference type="GO" id="GO:0003700">
    <property type="term" value="F:DNA-binding transcription factor activity"/>
    <property type="evidence" value="ECO:0007669"/>
    <property type="project" value="TreeGrafter"/>
</dbReference>
<feature type="compositionally biased region" description="Basic residues" evidence="9">
    <location>
        <begin position="196"/>
        <end position="209"/>
    </location>
</feature>
<protein>
    <recommendedName>
        <fullName evidence="12">Zinc finger protein 704</fullName>
    </recommendedName>
</protein>
<feature type="compositionally biased region" description="Polar residues" evidence="9">
    <location>
        <begin position="139"/>
        <end position="148"/>
    </location>
</feature>
<keyword evidence="3" id="KW-0863">Zinc-finger</keyword>
<keyword evidence="5" id="KW-0805">Transcription regulation</keyword>
<dbReference type="GO" id="GO:0000978">
    <property type="term" value="F:RNA polymerase II cis-regulatory region sequence-specific DNA binding"/>
    <property type="evidence" value="ECO:0007669"/>
    <property type="project" value="TreeGrafter"/>
</dbReference>
<dbReference type="Proteomes" id="UP000007798">
    <property type="component" value="Unassembled WGS sequence"/>
</dbReference>
<proteinExistence type="predicted"/>
<keyword evidence="7" id="KW-0804">Transcription</keyword>
<dbReference type="PANTHER" id="PTHR13006">
    <property type="entry name" value="PAPILLOMAVIRUS REGULATORY FACTOR PRF-1"/>
    <property type="match status" value="1"/>
</dbReference>
<evidence type="ECO:0000256" key="5">
    <source>
        <dbReference type="ARBA" id="ARBA00023015"/>
    </source>
</evidence>
<keyword evidence="2" id="KW-0479">Metal-binding</keyword>
<organism evidence="10 11">
    <name type="scientific">Drosophila willistoni</name>
    <name type="common">Fruit fly</name>
    <dbReference type="NCBI Taxonomy" id="7260"/>
    <lineage>
        <taxon>Eukaryota</taxon>
        <taxon>Metazoa</taxon>
        <taxon>Ecdysozoa</taxon>
        <taxon>Arthropoda</taxon>
        <taxon>Hexapoda</taxon>
        <taxon>Insecta</taxon>
        <taxon>Pterygota</taxon>
        <taxon>Neoptera</taxon>
        <taxon>Endopterygota</taxon>
        <taxon>Diptera</taxon>
        <taxon>Brachycera</taxon>
        <taxon>Muscomorpha</taxon>
        <taxon>Ephydroidea</taxon>
        <taxon>Drosophilidae</taxon>
        <taxon>Drosophila</taxon>
        <taxon>Sophophora</taxon>
    </lineage>
</organism>
<evidence type="ECO:0000256" key="3">
    <source>
        <dbReference type="ARBA" id="ARBA00022771"/>
    </source>
</evidence>
<evidence type="ECO:0000256" key="9">
    <source>
        <dbReference type="SAM" id="MobiDB-lite"/>
    </source>
</evidence>
<sequence>MAISRHLPSLAIANEYNYIDKVSINALKNKKARRSGDCDSCSENEHEEEFYYTEDDDDDELVKTTPSLAPEPTLSHRDMARPPTEDPEYQNQIVGNFKQGRALHLSHQQQQLPLHHNNINTNSSRGAPHIISSHQQHQLQNNNTSCIPTSPLAHRTHQWSSSGSAITVTASSTLNKHPRQSSSRPSHSQQQQQPHHNQHQHQHQHHVRGQQHTTTASNLVANTNNNSNANASNISLQHVAVQQAVAKHTPNSPNRRTRGENKKCRKVYGMEQRDKWCTQCRWKKACSRFGD</sequence>
<keyword evidence="4" id="KW-0862">Zinc</keyword>
<evidence type="ECO:0000256" key="8">
    <source>
        <dbReference type="ARBA" id="ARBA00023242"/>
    </source>
</evidence>
<dbReference type="SMART" id="SM01366">
    <property type="entry name" value="c-clamp"/>
    <property type="match status" value="1"/>
</dbReference>
<dbReference type="AlphaFoldDB" id="A0A0Q9X5R6"/>
<keyword evidence="8" id="KW-0539">Nucleus</keyword>
<dbReference type="EMBL" id="CH964272">
    <property type="protein sequence ID" value="KRG00206.1"/>
    <property type="molecule type" value="Genomic_DNA"/>
</dbReference>
<gene>
    <name evidence="10" type="primary">Dwil\GK12762</name>
    <name evidence="10" type="ORF">Dwil_GK12762</name>
</gene>
<keyword evidence="6" id="KW-0238">DNA-binding</keyword>
<feature type="compositionally biased region" description="Low complexity" evidence="9">
    <location>
        <begin position="180"/>
        <end position="195"/>
    </location>
</feature>
<evidence type="ECO:0000313" key="11">
    <source>
        <dbReference type="Proteomes" id="UP000007798"/>
    </source>
</evidence>
<dbReference type="PANTHER" id="PTHR13006:SF9">
    <property type="entry name" value="GLUCOSE TRANSPORTER 4 ENHANCER FACTOR, ISOFORM G"/>
    <property type="match status" value="1"/>
</dbReference>
<reference evidence="10 11" key="1">
    <citation type="journal article" date="2007" name="Nature">
        <title>Evolution of genes and genomes on the Drosophila phylogeny.</title>
        <authorList>
            <consortium name="Drosophila 12 Genomes Consortium"/>
            <person name="Clark A.G."/>
            <person name="Eisen M.B."/>
            <person name="Smith D.R."/>
            <person name="Bergman C.M."/>
            <person name="Oliver B."/>
            <person name="Markow T.A."/>
            <person name="Kaufman T.C."/>
            <person name="Kellis M."/>
            <person name="Gelbart W."/>
            <person name="Iyer V.N."/>
            <person name="Pollard D.A."/>
            <person name="Sackton T.B."/>
            <person name="Larracuente A.M."/>
            <person name="Singh N.D."/>
            <person name="Abad J.P."/>
            <person name="Abt D.N."/>
            <person name="Adryan B."/>
            <person name="Aguade M."/>
            <person name="Akashi H."/>
            <person name="Anderson W.W."/>
            <person name="Aquadro C.F."/>
            <person name="Ardell D.H."/>
            <person name="Arguello R."/>
            <person name="Artieri C.G."/>
            <person name="Barbash D.A."/>
            <person name="Barker D."/>
            <person name="Barsanti P."/>
            <person name="Batterham P."/>
            <person name="Batzoglou S."/>
            <person name="Begun D."/>
            <person name="Bhutkar A."/>
            <person name="Blanco E."/>
            <person name="Bosak S.A."/>
            <person name="Bradley R.K."/>
            <person name="Brand A.D."/>
            <person name="Brent M.R."/>
            <person name="Brooks A.N."/>
            <person name="Brown R.H."/>
            <person name="Butlin R.K."/>
            <person name="Caggese C."/>
            <person name="Calvi B.R."/>
            <person name="Bernardo de Carvalho A."/>
            <person name="Caspi A."/>
            <person name="Castrezana S."/>
            <person name="Celniker S.E."/>
            <person name="Chang J.L."/>
            <person name="Chapple C."/>
            <person name="Chatterji S."/>
            <person name="Chinwalla A."/>
            <person name="Civetta A."/>
            <person name="Clifton S.W."/>
            <person name="Comeron J.M."/>
            <person name="Costello J.C."/>
            <person name="Coyne J.A."/>
            <person name="Daub J."/>
            <person name="David R.G."/>
            <person name="Delcher A.L."/>
            <person name="Delehaunty K."/>
            <person name="Do C.B."/>
            <person name="Ebling H."/>
            <person name="Edwards K."/>
            <person name="Eickbush T."/>
            <person name="Evans J.D."/>
            <person name="Filipski A."/>
            <person name="Findeiss S."/>
            <person name="Freyhult E."/>
            <person name="Fulton L."/>
            <person name="Fulton R."/>
            <person name="Garcia A.C."/>
            <person name="Gardiner A."/>
            <person name="Garfield D.A."/>
            <person name="Garvin B.E."/>
            <person name="Gibson G."/>
            <person name="Gilbert D."/>
            <person name="Gnerre S."/>
            <person name="Godfrey J."/>
            <person name="Good R."/>
            <person name="Gotea V."/>
            <person name="Gravely B."/>
            <person name="Greenberg A.J."/>
            <person name="Griffiths-Jones S."/>
            <person name="Gross S."/>
            <person name="Guigo R."/>
            <person name="Gustafson E.A."/>
            <person name="Haerty W."/>
            <person name="Hahn M.W."/>
            <person name="Halligan D.L."/>
            <person name="Halpern A.L."/>
            <person name="Halter G.M."/>
            <person name="Han M.V."/>
            <person name="Heger A."/>
            <person name="Hillier L."/>
            <person name="Hinrichs A.S."/>
            <person name="Holmes I."/>
            <person name="Hoskins R.A."/>
            <person name="Hubisz M.J."/>
            <person name="Hultmark D."/>
            <person name="Huntley M.A."/>
            <person name="Jaffe D.B."/>
            <person name="Jagadeeshan S."/>
            <person name="Jeck W.R."/>
            <person name="Johnson J."/>
            <person name="Jones C.D."/>
            <person name="Jordan W.C."/>
            <person name="Karpen G.H."/>
            <person name="Kataoka E."/>
            <person name="Keightley P.D."/>
            <person name="Kheradpour P."/>
            <person name="Kirkness E.F."/>
            <person name="Koerich L.B."/>
            <person name="Kristiansen K."/>
            <person name="Kudrna D."/>
            <person name="Kulathinal R.J."/>
            <person name="Kumar S."/>
            <person name="Kwok R."/>
            <person name="Lander E."/>
            <person name="Langley C.H."/>
            <person name="Lapoint R."/>
            <person name="Lazzaro B.P."/>
            <person name="Lee S.J."/>
            <person name="Levesque L."/>
            <person name="Li R."/>
            <person name="Lin C.F."/>
            <person name="Lin M.F."/>
            <person name="Lindblad-Toh K."/>
            <person name="Llopart A."/>
            <person name="Long M."/>
            <person name="Low L."/>
            <person name="Lozovsky E."/>
            <person name="Lu J."/>
            <person name="Luo M."/>
            <person name="Machado C.A."/>
            <person name="Makalowski W."/>
            <person name="Marzo M."/>
            <person name="Matsuda M."/>
            <person name="Matzkin L."/>
            <person name="McAllister B."/>
            <person name="McBride C.S."/>
            <person name="McKernan B."/>
            <person name="McKernan K."/>
            <person name="Mendez-Lago M."/>
            <person name="Minx P."/>
            <person name="Mollenhauer M.U."/>
            <person name="Montooth K."/>
            <person name="Mount S.M."/>
            <person name="Mu X."/>
            <person name="Myers E."/>
            <person name="Negre B."/>
            <person name="Newfeld S."/>
            <person name="Nielsen R."/>
            <person name="Noor M.A."/>
            <person name="O'Grady P."/>
            <person name="Pachter L."/>
            <person name="Papaceit M."/>
            <person name="Parisi M.J."/>
            <person name="Parisi M."/>
            <person name="Parts L."/>
            <person name="Pedersen J.S."/>
            <person name="Pesole G."/>
            <person name="Phillippy A.M."/>
            <person name="Ponting C.P."/>
            <person name="Pop M."/>
            <person name="Porcelli D."/>
            <person name="Powell J.R."/>
            <person name="Prohaska S."/>
            <person name="Pruitt K."/>
            <person name="Puig M."/>
            <person name="Quesneville H."/>
            <person name="Ram K.R."/>
            <person name="Rand D."/>
            <person name="Rasmussen M.D."/>
            <person name="Reed L.K."/>
            <person name="Reenan R."/>
            <person name="Reily A."/>
            <person name="Remington K.A."/>
            <person name="Rieger T.T."/>
            <person name="Ritchie M.G."/>
            <person name="Robin C."/>
            <person name="Rogers Y.H."/>
            <person name="Rohde C."/>
            <person name="Rozas J."/>
            <person name="Rubenfield M.J."/>
            <person name="Ruiz A."/>
            <person name="Russo S."/>
            <person name="Salzberg S.L."/>
            <person name="Sanchez-Gracia A."/>
            <person name="Saranga D.J."/>
            <person name="Sato H."/>
            <person name="Schaeffer S.W."/>
            <person name="Schatz M.C."/>
            <person name="Schlenke T."/>
            <person name="Schwartz R."/>
            <person name="Segarra C."/>
            <person name="Singh R.S."/>
            <person name="Sirot L."/>
            <person name="Sirota M."/>
            <person name="Sisneros N.B."/>
            <person name="Smith C.D."/>
            <person name="Smith T.F."/>
            <person name="Spieth J."/>
            <person name="Stage D.E."/>
            <person name="Stark A."/>
            <person name="Stephan W."/>
            <person name="Strausberg R.L."/>
            <person name="Strempel S."/>
            <person name="Sturgill D."/>
            <person name="Sutton G."/>
            <person name="Sutton G.G."/>
            <person name="Tao W."/>
            <person name="Teichmann S."/>
            <person name="Tobari Y.N."/>
            <person name="Tomimura Y."/>
            <person name="Tsolas J.M."/>
            <person name="Valente V.L."/>
            <person name="Venter E."/>
            <person name="Venter J.C."/>
            <person name="Vicario S."/>
            <person name="Vieira F.G."/>
            <person name="Vilella A.J."/>
            <person name="Villasante A."/>
            <person name="Walenz B."/>
            <person name="Wang J."/>
            <person name="Wasserman M."/>
            <person name="Watts T."/>
            <person name="Wilson D."/>
            <person name="Wilson R.K."/>
            <person name="Wing R.A."/>
            <person name="Wolfner M.F."/>
            <person name="Wong A."/>
            <person name="Wong G.K."/>
            <person name="Wu C.I."/>
            <person name="Wu G."/>
            <person name="Yamamoto D."/>
            <person name="Yang H.P."/>
            <person name="Yang S.P."/>
            <person name="Yorke J.A."/>
            <person name="Yoshida K."/>
            <person name="Zdobnov E."/>
            <person name="Zhang P."/>
            <person name="Zhang Y."/>
            <person name="Zimin A.V."/>
            <person name="Baldwin J."/>
            <person name="Abdouelleil A."/>
            <person name="Abdulkadir J."/>
            <person name="Abebe A."/>
            <person name="Abera B."/>
            <person name="Abreu J."/>
            <person name="Acer S.C."/>
            <person name="Aftuck L."/>
            <person name="Alexander A."/>
            <person name="An P."/>
            <person name="Anderson E."/>
            <person name="Anderson S."/>
            <person name="Arachi H."/>
            <person name="Azer M."/>
            <person name="Bachantsang P."/>
            <person name="Barry A."/>
            <person name="Bayul T."/>
            <person name="Berlin A."/>
            <person name="Bessette D."/>
            <person name="Bloom T."/>
            <person name="Blye J."/>
            <person name="Boguslavskiy L."/>
            <person name="Bonnet C."/>
            <person name="Boukhgalter B."/>
            <person name="Bourzgui I."/>
            <person name="Brown A."/>
            <person name="Cahill P."/>
            <person name="Channer S."/>
            <person name="Cheshatsang Y."/>
            <person name="Chuda L."/>
            <person name="Citroen M."/>
            <person name="Collymore A."/>
            <person name="Cooke P."/>
            <person name="Costello M."/>
            <person name="D'Aco K."/>
            <person name="Daza R."/>
            <person name="De Haan G."/>
            <person name="DeGray S."/>
            <person name="DeMaso C."/>
            <person name="Dhargay N."/>
            <person name="Dooley K."/>
            <person name="Dooley E."/>
            <person name="Doricent M."/>
            <person name="Dorje P."/>
            <person name="Dorjee K."/>
            <person name="Dupes A."/>
            <person name="Elong R."/>
            <person name="Falk J."/>
            <person name="Farina A."/>
            <person name="Faro S."/>
            <person name="Ferguson D."/>
            <person name="Fisher S."/>
            <person name="Foley C.D."/>
            <person name="Franke A."/>
            <person name="Friedrich D."/>
            <person name="Gadbois L."/>
            <person name="Gearin G."/>
            <person name="Gearin C.R."/>
            <person name="Giannoukos G."/>
            <person name="Goode T."/>
            <person name="Graham J."/>
            <person name="Grandbois E."/>
            <person name="Grewal S."/>
            <person name="Gyaltsen K."/>
            <person name="Hafez N."/>
            <person name="Hagos B."/>
            <person name="Hall J."/>
            <person name="Henson C."/>
            <person name="Hollinger A."/>
            <person name="Honan T."/>
            <person name="Huard M.D."/>
            <person name="Hughes L."/>
            <person name="Hurhula B."/>
            <person name="Husby M.E."/>
            <person name="Kamat A."/>
            <person name="Kanga B."/>
            <person name="Kashin S."/>
            <person name="Khazanovich D."/>
            <person name="Kisner P."/>
            <person name="Lance K."/>
            <person name="Lara M."/>
            <person name="Lee W."/>
            <person name="Lennon N."/>
            <person name="Letendre F."/>
            <person name="LeVine R."/>
            <person name="Lipovsky A."/>
            <person name="Liu X."/>
            <person name="Liu J."/>
            <person name="Liu S."/>
            <person name="Lokyitsang T."/>
            <person name="Lokyitsang Y."/>
            <person name="Lubonja R."/>
            <person name="Lui A."/>
            <person name="MacDonald P."/>
            <person name="Magnisalis V."/>
            <person name="Maru K."/>
            <person name="Matthews C."/>
            <person name="McCusker W."/>
            <person name="McDonough S."/>
            <person name="Mehta T."/>
            <person name="Meldrim J."/>
            <person name="Meneus L."/>
            <person name="Mihai O."/>
            <person name="Mihalev A."/>
            <person name="Mihova T."/>
            <person name="Mittelman R."/>
            <person name="Mlenga V."/>
            <person name="Montmayeur A."/>
            <person name="Mulrain L."/>
            <person name="Navidi A."/>
            <person name="Naylor J."/>
            <person name="Negash T."/>
            <person name="Nguyen T."/>
            <person name="Nguyen N."/>
            <person name="Nicol R."/>
            <person name="Norbu C."/>
            <person name="Norbu N."/>
            <person name="Novod N."/>
            <person name="O'Neill B."/>
            <person name="Osman S."/>
            <person name="Markiewicz E."/>
            <person name="Oyono O.L."/>
            <person name="Patti C."/>
            <person name="Phunkhang P."/>
            <person name="Pierre F."/>
            <person name="Priest M."/>
            <person name="Raghuraman S."/>
            <person name="Rege F."/>
            <person name="Reyes R."/>
            <person name="Rise C."/>
            <person name="Rogov P."/>
            <person name="Ross K."/>
            <person name="Ryan E."/>
            <person name="Settipalli S."/>
            <person name="Shea T."/>
            <person name="Sherpa N."/>
            <person name="Shi L."/>
            <person name="Shih D."/>
            <person name="Sparrow T."/>
            <person name="Spaulding J."/>
            <person name="Stalker J."/>
            <person name="Stange-Thomann N."/>
            <person name="Stavropoulos S."/>
            <person name="Stone C."/>
            <person name="Strader C."/>
            <person name="Tesfaye S."/>
            <person name="Thomson T."/>
            <person name="Thoulutsang Y."/>
            <person name="Thoulutsang D."/>
            <person name="Topham K."/>
            <person name="Topping I."/>
            <person name="Tsamla T."/>
            <person name="Vassiliev H."/>
            <person name="Vo A."/>
            <person name="Wangchuk T."/>
            <person name="Wangdi T."/>
            <person name="Weiand M."/>
            <person name="Wilkinson J."/>
            <person name="Wilson A."/>
            <person name="Yadav S."/>
            <person name="Young G."/>
            <person name="Yu Q."/>
            <person name="Zembek L."/>
            <person name="Zhong D."/>
            <person name="Zimmer A."/>
            <person name="Zwirko Z."/>
            <person name="Jaffe D.B."/>
            <person name="Alvarez P."/>
            <person name="Brockman W."/>
            <person name="Butler J."/>
            <person name="Chin C."/>
            <person name="Gnerre S."/>
            <person name="Grabherr M."/>
            <person name="Kleber M."/>
            <person name="Mauceli E."/>
            <person name="MacCallum I."/>
        </authorList>
    </citation>
    <scope>NUCLEOTIDE SEQUENCE [LARGE SCALE GENOMIC DNA]</scope>
    <source>
        <strain evidence="11">Tucson 14030-0811.24</strain>
    </source>
</reference>
<keyword evidence="11" id="KW-1185">Reference proteome</keyword>
<feature type="region of interest" description="Disordered" evidence="9">
    <location>
        <begin position="55"/>
        <end position="87"/>
    </location>
</feature>
<evidence type="ECO:0000256" key="7">
    <source>
        <dbReference type="ARBA" id="ARBA00023163"/>
    </source>
</evidence>
<evidence type="ECO:0000256" key="6">
    <source>
        <dbReference type="ARBA" id="ARBA00023125"/>
    </source>
</evidence>
<dbReference type="InParanoid" id="A0A0Q9X5R6"/>
<dbReference type="eggNOG" id="ENOG502SCW3">
    <property type="taxonomic scope" value="Eukaryota"/>
</dbReference>
<feature type="compositionally biased region" description="Polar residues" evidence="9">
    <location>
        <begin position="158"/>
        <end position="175"/>
    </location>
</feature>
<dbReference type="STRING" id="7260.A0A0Q9X5R6"/>